<comment type="subcellular location">
    <subcellularLocation>
        <location evidence="1">Cell inner membrane</location>
        <topology evidence="1">Multi-pass membrane protein</topology>
    </subcellularLocation>
</comment>
<keyword evidence="4" id="KW-0997">Cell inner membrane</keyword>
<keyword evidence="8 13" id="KW-0129">CBS domain</keyword>
<feature type="domain" description="CBS" evidence="16">
    <location>
        <begin position="284"/>
        <end position="343"/>
    </location>
</feature>
<evidence type="ECO:0000313" key="19">
    <source>
        <dbReference type="Proteomes" id="UP000095230"/>
    </source>
</evidence>
<proteinExistence type="inferred from homology"/>
<evidence type="ECO:0000256" key="14">
    <source>
        <dbReference type="PROSITE-ProRule" id="PRU01193"/>
    </source>
</evidence>
<reference evidence="18 19" key="1">
    <citation type="submission" date="2016-07" db="EMBL/GenBank/DDBJ databases">
        <title>Whole-genome of two Shewanella species isolated from a digestive organ of sea cucumber Apostichopus japonicus Selenka 1867.</title>
        <authorList>
            <person name="Hong H.-H."/>
            <person name="Choi H."/>
            <person name="Cheon S."/>
            <person name="Oh J.-S."/>
            <person name="Lee H.-G."/>
            <person name="Park C."/>
        </authorList>
    </citation>
    <scope>NUCLEOTIDE SEQUENCE [LARGE SCALE GENOMIC DNA]</scope>
    <source>
        <strain evidence="18 19">CSB03KR</strain>
    </source>
</reference>
<dbReference type="SMART" id="SM01091">
    <property type="entry name" value="CorC_HlyC"/>
    <property type="match status" value="1"/>
</dbReference>
<keyword evidence="5 14" id="KW-0812">Transmembrane</keyword>
<evidence type="ECO:0000256" key="5">
    <source>
        <dbReference type="ARBA" id="ARBA00022692"/>
    </source>
</evidence>
<comment type="function">
    <text evidence="10">Involved in cadaverine and putrescine tolerance in stationary phase. May facilitate the efflux of both cadaverine and putrescine from the cytoplasm, reducing potentially toxic levels under certain stress conditions.</text>
</comment>
<dbReference type="STRING" id="23.BEL05_01580"/>
<dbReference type="RefSeq" id="WP_069670587.1">
    <property type="nucleotide sequence ID" value="NZ_BPFF01000023.1"/>
</dbReference>
<evidence type="ECO:0000256" key="13">
    <source>
        <dbReference type="PROSITE-ProRule" id="PRU00703"/>
    </source>
</evidence>
<dbReference type="InterPro" id="IPR036318">
    <property type="entry name" value="FAD-bd_PCMH-like_sf"/>
</dbReference>
<gene>
    <name evidence="18" type="ORF">BEL05_01580</name>
</gene>
<evidence type="ECO:0000256" key="4">
    <source>
        <dbReference type="ARBA" id="ARBA00022519"/>
    </source>
</evidence>
<dbReference type="GO" id="GO:0050660">
    <property type="term" value="F:flavin adenine dinucleotide binding"/>
    <property type="evidence" value="ECO:0007669"/>
    <property type="project" value="InterPro"/>
</dbReference>
<dbReference type="InterPro" id="IPR044751">
    <property type="entry name" value="Ion_transp-like_CBS"/>
</dbReference>
<dbReference type="PANTHER" id="PTHR22777">
    <property type="entry name" value="HEMOLYSIN-RELATED"/>
    <property type="match status" value="1"/>
</dbReference>
<comment type="similarity">
    <text evidence="11">Belongs to the UPF0053 family. PaeA subfamily.</text>
</comment>
<evidence type="ECO:0000313" key="18">
    <source>
        <dbReference type="EMBL" id="OEG74775.1"/>
    </source>
</evidence>
<dbReference type="OrthoDB" id="9797674at2"/>
<dbReference type="InterPro" id="IPR000644">
    <property type="entry name" value="CBS_dom"/>
</dbReference>
<dbReference type="Gene3D" id="3.10.580.10">
    <property type="entry name" value="CBS-domain"/>
    <property type="match status" value="1"/>
</dbReference>
<comment type="caution">
    <text evidence="18">The sequence shown here is derived from an EMBL/GenBank/DDBJ whole genome shotgun (WGS) entry which is preliminary data.</text>
</comment>
<dbReference type="InterPro" id="IPR046342">
    <property type="entry name" value="CBS_dom_sf"/>
</dbReference>
<organism evidence="18 19">
    <name type="scientific">Shewanella colwelliana</name>
    <name type="common">Alteromonas colwelliana</name>
    <dbReference type="NCBI Taxonomy" id="23"/>
    <lineage>
        <taxon>Bacteria</taxon>
        <taxon>Pseudomonadati</taxon>
        <taxon>Pseudomonadota</taxon>
        <taxon>Gammaproteobacteria</taxon>
        <taxon>Alteromonadales</taxon>
        <taxon>Shewanellaceae</taxon>
        <taxon>Shewanella</taxon>
    </lineage>
</organism>
<feature type="transmembrane region" description="Helical" evidence="15">
    <location>
        <begin position="133"/>
        <end position="156"/>
    </location>
</feature>
<evidence type="ECO:0000256" key="2">
    <source>
        <dbReference type="ARBA" id="ARBA00022448"/>
    </source>
</evidence>
<feature type="transmembrane region" description="Helical" evidence="15">
    <location>
        <begin position="98"/>
        <end position="121"/>
    </location>
</feature>
<dbReference type="SUPFAM" id="SSF54631">
    <property type="entry name" value="CBS-domain pair"/>
    <property type="match status" value="1"/>
</dbReference>
<dbReference type="Pfam" id="PF01595">
    <property type="entry name" value="CNNM"/>
    <property type="match status" value="1"/>
</dbReference>
<evidence type="ECO:0000256" key="11">
    <source>
        <dbReference type="ARBA" id="ARBA00038280"/>
    </source>
</evidence>
<dbReference type="SUPFAM" id="SSF56176">
    <property type="entry name" value="FAD-binding/transporter-associated domain-like"/>
    <property type="match status" value="1"/>
</dbReference>
<dbReference type="GO" id="GO:0005886">
    <property type="term" value="C:plasma membrane"/>
    <property type="evidence" value="ECO:0007669"/>
    <property type="project" value="UniProtKB-SubCell"/>
</dbReference>
<evidence type="ECO:0000256" key="15">
    <source>
        <dbReference type="SAM" id="Phobius"/>
    </source>
</evidence>
<evidence type="ECO:0000256" key="6">
    <source>
        <dbReference type="ARBA" id="ARBA00022737"/>
    </source>
</evidence>
<dbReference type="CDD" id="cd04590">
    <property type="entry name" value="CBS_pair_CorC_HlyC_assoc"/>
    <property type="match status" value="1"/>
</dbReference>
<dbReference type="Gene3D" id="3.30.465.10">
    <property type="match status" value="1"/>
</dbReference>
<evidence type="ECO:0000256" key="9">
    <source>
        <dbReference type="ARBA" id="ARBA00023136"/>
    </source>
</evidence>
<evidence type="ECO:0000256" key="8">
    <source>
        <dbReference type="ARBA" id="ARBA00023122"/>
    </source>
</evidence>
<keyword evidence="9 14" id="KW-0472">Membrane</keyword>
<evidence type="ECO:0000256" key="3">
    <source>
        <dbReference type="ARBA" id="ARBA00022475"/>
    </source>
</evidence>
<dbReference type="AlphaFoldDB" id="A0A1E5IW70"/>
<dbReference type="Proteomes" id="UP000095230">
    <property type="component" value="Unassembled WGS sequence"/>
</dbReference>
<dbReference type="InterPro" id="IPR002550">
    <property type="entry name" value="CNNM"/>
</dbReference>
<keyword evidence="2" id="KW-0813">Transport</keyword>
<dbReference type="PANTHER" id="PTHR22777:SF16">
    <property type="entry name" value="POLYAMINE EXPORT PROTEIN"/>
    <property type="match status" value="1"/>
</dbReference>
<evidence type="ECO:0000259" key="16">
    <source>
        <dbReference type="PROSITE" id="PS51371"/>
    </source>
</evidence>
<dbReference type="EMBL" id="MCBT01000015">
    <property type="protein sequence ID" value="OEG74775.1"/>
    <property type="molecule type" value="Genomic_DNA"/>
</dbReference>
<sequence>MSLFDNTMIILLLIATSCFFSMSEIALAAARKIRLRAMADEGDMRAEKVLQLQAHPGSFFTVVQIGLNAVAIMGGIVGESAFTPYFYMLLSNWVADPWLSQMSFVLSFVLVTSLFILIADLMPKRVAMAMPELVAVTLVSPMMVCIRILTPLVWVFNGLASGIFRLLQIQTARNDQVTSDDIYAVMDAGAEAGVLDKDEQKMMENVFEMQTVPVTSAMTARESLIYFLLQDSEEEIKRKISDEPHTKFLVCDGQLDTIKGVVDAKELLIRVINGQSICLSDSSLLHSCPIIPDTLTLSESMEYFKNTRADFAVVMNEYALVVGIVTTNDLQSAVMGAWSLHESEEQIIARDKHSWLVDGVTPITDVMRTFGIESFPQSQNYETIAGFIMYMLRKIPRRTDFVNYAGFKFEVVDIDAYKVDQLLVTRITEGDKALLLDEPSQLVS</sequence>
<dbReference type="PROSITE" id="PS51371">
    <property type="entry name" value="CBS"/>
    <property type="match status" value="1"/>
</dbReference>
<dbReference type="InterPro" id="IPR005170">
    <property type="entry name" value="Transptr-assoc_dom"/>
</dbReference>
<evidence type="ECO:0000256" key="12">
    <source>
        <dbReference type="ARBA" id="ARBA00039818"/>
    </source>
</evidence>
<dbReference type="FunFam" id="3.10.580.10:FF:000005">
    <property type="entry name" value="HlyC/CorC family transporter"/>
    <property type="match status" value="1"/>
</dbReference>
<keyword evidence="6" id="KW-0677">Repeat</keyword>
<evidence type="ECO:0000256" key="10">
    <source>
        <dbReference type="ARBA" id="ARBA00037177"/>
    </source>
</evidence>
<evidence type="ECO:0000256" key="7">
    <source>
        <dbReference type="ARBA" id="ARBA00022989"/>
    </source>
</evidence>
<keyword evidence="3" id="KW-1003">Cell membrane</keyword>
<dbReference type="PROSITE" id="PS51846">
    <property type="entry name" value="CNNM"/>
    <property type="match status" value="1"/>
</dbReference>
<accession>A0A1E5IW70</accession>
<name>A0A1E5IW70_SHECO</name>
<evidence type="ECO:0000256" key="1">
    <source>
        <dbReference type="ARBA" id="ARBA00004429"/>
    </source>
</evidence>
<dbReference type="InterPro" id="IPR016169">
    <property type="entry name" value="FAD-bd_PCMH_sub2"/>
</dbReference>
<dbReference type="Pfam" id="PF03471">
    <property type="entry name" value="CorC_HlyC"/>
    <property type="match status" value="1"/>
</dbReference>
<evidence type="ECO:0000259" key="17">
    <source>
        <dbReference type="PROSITE" id="PS51846"/>
    </source>
</evidence>
<feature type="domain" description="CNNM transmembrane" evidence="17">
    <location>
        <begin position="1"/>
        <end position="199"/>
    </location>
</feature>
<keyword evidence="7 14" id="KW-1133">Transmembrane helix</keyword>
<protein>
    <recommendedName>
        <fullName evidence="12">Polyamine export protein</fullName>
    </recommendedName>
</protein>